<dbReference type="GO" id="GO:0046503">
    <property type="term" value="P:glycerolipid catabolic process"/>
    <property type="evidence" value="ECO:0007669"/>
    <property type="project" value="TreeGrafter"/>
</dbReference>
<protein>
    <submittedName>
        <fullName evidence="2">Pimeloyl-ACP methyl ester carboxylesterase</fullName>
    </submittedName>
</protein>
<comment type="caution">
    <text evidence="2">The sequence shown here is derived from an EMBL/GenBank/DDBJ whole genome shotgun (WGS) entry which is preliminary data.</text>
</comment>
<evidence type="ECO:0000259" key="1">
    <source>
        <dbReference type="Pfam" id="PF00561"/>
    </source>
</evidence>
<dbReference type="OrthoDB" id="2247630at2"/>
<dbReference type="InterPro" id="IPR029058">
    <property type="entry name" value="AB_hydrolase_fold"/>
</dbReference>
<dbReference type="InterPro" id="IPR000073">
    <property type="entry name" value="AB_hydrolase_1"/>
</dbReference>
<dbReference type="SUPFAM" id="SSF53474">
    <property type="entry name" value="alpha/beta-Hydrolases"/>
    <property type="match status" value="1"/>
</dbReference>
<sequence>MQETWRKLVHAIRFGLLVLAFVGGQHALGQQVDYGNNPQAGNYAEVNGIKLYYEEYGSGEPLLLLHGNGGSIDAFRFQIPFFEKHYHVIAVDSRLQGRSGGSADSLSYRQMADDFNGLLDYLGVDSAFVLGWSDGGINGILLAMNYPDKVKRLAVSGANVVPDSTALPVAVLREMQAVVDNPSSSPRDVTLNRMMVEQPQIPFRELKKIQCPVLVMAGDHDLIKTAHTVKIFESIPKASLCIFPDSHHGVCQQHPDLFNETVLQFFQK</sequence>
<reference evidence="2 3" key="1">
    <citation type="submission" date="2018-09" db="EMBL/GenBank/DDBJ databases">
        <title>Genomic Encyclopedia of Archaeal and Bacterial Type Strains, Phase II (KMG-II): from individual species to whole genera.</title>
        <authorList>
            <person name="Goeker M."/>
        </authorList>
    </citation>
    <scope>NUCLEOTIDE SEQUENCE [LARGE SCALE GENOMIC DNA]</scope>
    <source>
        <strain evidence="2 3">DSM 27148</strain>
    </source>
</reference>
<dbReference type="AlphaFoldDB" id="A0A419W826"/>
<dbReference type="GO" id="GO:0004806">
    <property type="term" value="F:triacylglycerol lipase activity"/>
    <property type="evidence" value="ECO:0007669"/>
    <property type="project" value="TreeGrafter"/>
</dbReference>
<feature type="domain" description="AB hydrolase-1" evidence="1">
    <location>
        <begin position="61"/>
        <end position="167"/>
    </location>
</feature>
<dbReference type="PANTHER" id="PTHR43433">
    <property type="entry name" value="HYDROLASE, ALPHA/BETA FOLD FAMILY PROTEIN"/>
    <property type="match status" value="1"/>
</dbReference>
<dbReference type="Gene3D" id="3.40.50.1820">
    <property type="entry name" value="alpha/beta hydrolase"/>
    <property type="match status" value="1"/>
</dbReference>
<evidence type="ECO:0000313" key="2">
    <source>
        <dbReference type="EMBL" id="RKD91608.1"/>
    </source>
</evidence>
<dbReference type="PANTHER" id="PTHR43433:SF5">
    <property type="entry name" value="AB HYDROLASE-1 DOMAIN-CONTAINING PROTEIN"/>
    <property type="match status" value="1"/>
</dbReference>
<dbReference type="EMBL" id="RAPN01000001">
    <property type="protein sequence ID" value="RKD91608.1"/>
    <property type="molecule type" value="Genomic_DNA"/>
</dbReference>
<evidence type="ECO:0000313" key="3">
    <source>
        <dbReference type="Proteomes" id="UP000283387"/>
    </source>
</evidence>
<dbReference type="RefSeq" id="WP_120272895.1">
    <property type="nucleotide sequence ID" value="NZ_RAPN01000001.1"/>
</dbReference>
<accession>A0A419W826</accession>
<keyword evidence="3" id="KW-1185">Reference proteome</keyword>
<proteinExistence type="predicted"/>
<organism evidence="2 3">
    <name type="scientific">Mangrovibacterium diazotrophicum</name>
    <dbReference type="NCBI Taxonomy" id="1261403"/>
    <lineage>
        <taxon>Bacteria</taxon>
        <taxon>Pseudomonadati</taxon>
        <taxon>Bacteroidota</taxon>
        <taxon>Bacteroidia</taxon>
        <taxon>Marinilabiliales</taxon>
        <taxon>Prolixibacteraceae</taxon>
        <taxon>Mangrovibacterium</taxon>
    </lineage>
</organism>
<dbReference type="Proteomes" id="UP000283387">
    <property type="component" value="Unassembled WGS sequence"/>
</dbReference>
<dbReference type="InterPro" id="IPR050471">
    <property type="entry name" value="AB_hydrolase"/>
</dbReference>
<gene>
    <name evidence="2" type="ORF">BC643_1966</name>
</gene>
<name>A0A419W826_9BACT</name>
<dbReference type="Pfam" id="PF00561">
    <property type="entry name" value="Abhydrolase_1"/>
    <property type="match status" value="1"/>
</dbReference>